<comment type="caution">
    <text evidence="1">The sequence shown here is derived from an EMBL/GenBank/DDBJ whole genome shotgun (WGS) entry which is preliminary data.</text>
</comment>
<proteinExistence type="predicted"/>
<evidence type="ECO:0000313" key="2">
    <source>
        <dbReference type="Proteomes" id="UP000287651"/>
    </source>
</evidence>
<dbReference type="AlphaFoldDB" id="A0A427AI54"/>
<sequence>MYWKLTEIVNSDLSDADNRANGIEEKVPFLHYEGNRAVDTNTMTQDTMQSGYSKYYDGEVDVVPCTKSYLESTFGKLSSAKHSMAFQMPDFLKDNALSCEICMRTETILNRVFVCLRCKADNQQCGSEDINSLKQIRVELEKLRLLCERSIKREKLKVTIFC</sequence>
<reference evidence="1 2" key="1">
    <citation type="journal article" date="2014" name="Agronomy (Basel)">
        <title>A Draft Genome Sequence for Ensete ventricosum, the Drought-Tolerant Tree Against Hunger.</title>
        <authorList>
            <person name="Harrison J."/>
            <person name="Moore K.A."/>
            <person name="Paszkiewicz K."/>
            <person name="Jones T."/>
            <person name="Grant M."/>
            <person name="Ambacheew D."/>
            <person name="Muzemil S."/>
            <person name="Studholme D.J."/>
        </authorList>
    </citation>
    <scope>NUCLEOTIDE SEQUENCE [LARGE SCALE GENOMIC DNA]</scope>
</reference>
<dbReference type="Proteomes" id="UP000287651">
    <property type="component" value="Unassembled WGS sequence"/>
</dbReference>
<organism evidence="1 2">
    <name type="scientific">Ensete ventricosum</name>
    <name type="common">Abyssinian banana</name>
    <name type="synonym">Musa ensete</name>
    <dbReference type="NCBI Taxonomy" id="4639"/>
    <lineage>
        <taxon>Eukaryota</taxon>
        <taxon>Viridiplantae</taxon>
        <taxon>Streptophyta</taxon>
        <taxon>Embryophyta</taxon>
        <taxon>Tracheophyta</taxon>
        <taxon>Spermatophyta</taxon>
        <taxon>Magnoliopsida</taxon>
        <taxon>Liliopsida</taxon>
        <taxon>Zingiberales</taxon>
        <taxon>Musaceae</taxon>
        <taxon>Ensete</taxon>
    </lineage>
</organism>
<accession>A0A427AI54</accession>
<gene>
    <name evidence="1" type="ORF">B296_00030816</name>
</gene>
<evidence type="ECO:0000313" key="1">
    <source>
        <dbReference type="EMBL" id="RRT75876.1"/>
    </source>
</evidence>
<dbReference type="EMBL" id="AMZH03002353">
    <property type="protein sequence ID" value="RRT75876.1"/>
    <property type="molecule type" value="Genomic_DNA"/>
</dbReference>
<name>A0A427AI54_ENSVE</name>
<protein>
    <submittedName>
        <fullName evidence="1">Uncharacterized protein</fullName>
    </submittedName>
</protein>